<evidence type="ECO:0000256" key="9">
    <source>
        <dbReference type="ARBA" id="ARBA00022842"/>
    </source>
</evidence>
<evidence type="ECO:0000256" key="8">
    <source>
        <dbReference type="ARBA" id="ARBA00022840"/>
    </source>
</evidence>
<evidence type="ECO:0000256" key="3">
    <source>
        <dbReference type="ARBA" id="ARBA00019010"/>
    </source>
</evidence>
<evidence type="ECO:0000256" key="10">
    <source>
        <dbReference type="ARBA" id="ARBA00032441"/>
    </source>
</evidence>
<protein>
    <recommendedName>
        <fullName evidence="3">tRNA threonylcarbamoyladenosine biosynthesis protein TsaE</fullName>
    </recommendedName>
    <alternativeName>
        <fullName evidence="10">t(6)A37 threonylcarbamoyladenosine biosynthesis protein TsaE</fullName>
    </alternativeName>
</protein>
<gene>
    <name evidence="11" type="ORF">STAIW_v1c01950</name>
</gene>
<dbReference type="EMBL" id="CP005074">
    <property type="protein sequence ID" value="AGR40872.1"/>
    <property type="molecule type" value="Genomic_DNA"/>
</dbReference>
<evidence type="ECO:0000256" key="4">
    <source>
        <dbReference type="ARBA" id="ARBA00022490"/>
    </source>
</evidence>
<comment type="subcellular location">
    <subcellularLocation>
        <location evidence="1">Cytoplasm</location>
    </subcellularLocation>
</comment>
<keyword evidence="9" id="KW-0460">Magnesium</keyword>
<accession>S5LYV7</accession>
<keyword evidence="5" id="KW-0819">tRNA processing</keyword>
<dbReference type="OrthoDB" id="9815896at2"/>
<sequence>MNGKYNRITVFKVKNINELVEVAQKLALFFKKNTCLLLDGEMGAGKTTFTKIFLKELGVKEVVTSPTFVIMNQYFSNEIKINHIDAYRLNQNEEFEMYLDEMIDSFNVIEWSQNLNINLKSYFEIITVKIKIFSDECREFLIEEGG</sequence>
<dbReference type="GO" id="GO:0005524">
    <property type="term" value="F:ATP binding"/>
    <property type="evidence" value="ECO:0007669"/>
    <property type="project" value="UniProtKB-KW"/>
</dbReference>
<evidence type="ECO:0000313" key="12">
    <source>
        <dbReference type="Proteomes" id="UP000014984"/>
    </source>
</evidence>
<keyword evidence="12" id="KW-1185">Reference proteome</keyword>
<evidence type="ECO:0000256" key="7">
    <source>
        <dbReference type="ARBA" id="ARBA00022741"/>
    </source>
</evidence>
<dbReference type="Gene3D" id="3.40.50.300">
    <property type="entry name" value="P-loop containing nucleotide triphosphate hydrolases"/>
    <property type="match status" value="1"/>
</dbReference>
<evidence type="ECO:0000256" key="6">
    <source>
        <dbReference type="ARBA" id="ARBA00022723"/>
    </source>
</evidence>
<dbReference type="KEGG" id="stai:STAIW_v1c01950"/>
<dbReference type="GO" id="GO:0005737">
    <property type="term" value="C:cytoplasm"/>
    <property type="evidence" value="ECO:0007669"/>
    <property type="project" value="UniProtKB-SubCell"/>
</dbReference>
<dbReference type="Pfam" id="PF02367">
    <property type="entry name" value="TsaE"/>
    <property type="match status" value="1"/>
</dbReference>
<dbReference type="PANTHER" id="PTHR33540">
    <property type="entry name" value="TRNA THREONYLCARBAMOYLADENOSINE BIOSYNTHESIS PROTEIN TSAE"/>
    <property type="match status" value="1"/>
</dbReference>
<dbReference type="NCBIfam" id="TIGR00150">
    <property type="entry name" value="T6A_YjeE"/>
    <property type="match status" value="1"/>
</dbReference>
<dbReference type="AlphaFoldDB" id="S5LYV7"/>
<evidence type="ECO:0000313" key="11">
    <source>
        <dbReference type="EMBL" id="AGR40872.1"/>
    </source>
</evidence>
<keyword evidence="4" id="KW-0963">Cytoplasm</keyword>
<name>S5LYV7_9MOLU</name>
<dbReference type="PATRIC" id="fig|1276220.3.peg.198"/>
<evidence type="ECO:0000256" key="2">
    <source>
        <dbReference type="ARBA" id="ARBA00007599"/>
    </source>
</evidence>
<keyword evidence="6" id="KW-0479">Metal-binding</keyword>
<dbReference type="RefSeq" id="WP_020834011.1">
    <property type="nucleotide sequence ID" value="NC_021846.1"/>
</dbReference>
<organism evidence="11 12">
    <name type="scientific">Spiroplasma taiwanense CT-1</name>
    <dbReference type="NCBI Taxonomy" id="1276220"/>
    <lineage>
        <taxon>Bacteria</taxon>
        <taxon>Bacillati</taxon>
        <taxon>Mycoplasmatota</taxon>
        <taxon>Mollicutes</taxon>
        <taxon>Entomoplasmatales</taxon>
        <taxon>Spiroplasmataceae</taxon>
        <taxon>Spiroplasma</taxon>
    </lineage>
</organism>
<evidence type="ECO:0000256" key="1">
    <source>
        <dbReference type="ARBA" id="ARBA00004496"/>
    </source>
</evidence>
<dbReference type="GO" id="GO:0046872">
    <property type="term" value="F:metal ion binding"/>
    <property type="evidence" value="ECO:0007669"/>
    <property type="project" value="UniProtKB-KW"/>
</dbReference>
<dbReference type="SUPFAM" id="SSF52540">
    <property type="entry name" value="P-loop containing nucleoside triphosphate hydrolases"/>
    <property type="match status" value="1"/>
</dbReference>
<dbReference type="Proteomes" id="UP000014984">
    <property type="component" value="Chromosome"/>
</dbReference>
<dbReference type="GO" id="GO:0002949">
    <property type="term" value="P:tRNA threonylcarbamoyladenosine modification"/>
    <property type="evidence" value="ECO:0007669"/>
    <property type="project" value="InterPro"/>
</dbReference>
<dbReference type="HOGENOM" id="CLU_087829_5_2_14"/>
<comment type="similarity">
    <text evidence="2">Belongs to the TsaE family.</text>
</comment>
<proteinExistence type="inferred from homology"/>
<keyword evidence="8" id="KW-0067">ATP-binding</keyword>
<dbReference type="InterPro" id="IPR027417">
    <property type="entry name" value="P-loop_NTPase"/>
</dbReference>
<evidence type="ECO:0000256" key="5">
    <source>
        <dbReference type="ARBA" id="ARBA00022694"/>
    </source>
</evidence>
<dbReference type="InterPro" id="IPR003442">
    <property type="entry name" value="T6A_TsaE"/>
</dbReference>
<dbReference type="eggNOG" id="COG0802">
    <property type="taxonomic scope" value="Bacteria"/>
</dbReference>
<reference evidence="11 12" key="1">
    <citation type="journal article" date="2013" name="Genome Biol. Evol.">
        <title>Comparison of metabolic capacities and inference of gene content evolution in mosquito-associated Spiroplasma diminutum and S. taiwanense.</title>
        <authorList>
            <person name="Lo W.S."/>
            <person name="Ku C."/>
            <person name="Chen L.L."/>
            <person name="Chang T.H."/>
            <person name="Kuo C.H."/>
        </authorList>
    </citation>
    <scope>NUCLEOTIDE SEQUENCE [LARGE SCALE GENOMIC DNA]</scope>
    <source>
        <strain evidence="11">CT-1</strain>
    </source>
</reference>
<dbReference type="STRING" id="1276220.STAIW_v1c01950"/>
<dbReference type="PANTHER" id="PTHR33540:SF2">
    <property type="entry name" value="TRNA THREONYLCARBAMOYLADENOSINE BIOSYNTHESIS PROTEIN TSAE"/>
    <property type="match status" value="1"/>
</dbReference>
<keyword evidence="7" id="KW-0547">Nucleotide-binding</keyword>